<dbReference type="STRING" id="709986.Deima_2735"/>
<organism evidence="2 3">
    <name type="scientific">Deinococcus maricopensis (strain DSM 21211 / LMG 22137 / NRRL B-23946 / LB-34)</name>
    <dbReference type="NCBI Taxonomy" id="709986"/>
    <lineage>
        <taxon>Bacteria</taxon>
        <taxon>Thermotogati</taxon>
        <taxon>Deinococcota</taxon>
        <taxon>Deinococci</taxon>
        <taxon>Deinococcales</taxon>
        <taxon>Deinococcaceae</taxon>
        <taxon>Deinococcus</taxon>
    </lineage>
</organism>
<dbReference type="EMBL" id="CP002454">
    <property type="protein sequence ID" value="ADV68365.1"/>
    <property type="molecule type" value="Genomic_DNA"/>
</dbReference>
<keyword evidence="3" id="KW-1185">Reference proteome</keyword>
<dbReference type="SUPFAM" id="SSF53850">
    <property type="entry name" value="Periplasmic binding protein-like II"/>
    <property type="match status" value="1"/>
</dbReference>
<name>E8UBC6_DEIML</name>
<evidence type="ECO:0000313" key="3">
    <source>
        <dbReference type="Proteomes" id="UP000008635"/>
    </source>
</evidence>
<dbReference type="PANTHER" id="PTHR30290">
    <property type="entry name" value="PERIPLASMIC BINDING COMPONENT OF ABC TRANSPORTER"/>
    <property type="match status" value="1"/>
</dbReference>
<gene>
    <name evidence="2" type="ordered locus">Deima_2735</name>
</gene>
<dbReference type="PIRSF" id="PIRSF002741">
    <property type="entry name" value="MppA"/>
    <property type="match status" value="1"/>
</dbReference>
<dbReference type="Gene3D" id="3.40.190.10">
    <property type="entry name" value="Periplasmic binding protein-like II"/>
    <property type="match status" value="1"/>
</dbReference>
<dbReference type="HOGENOM" id="CLU_017028_7_2_0"/>
<dbReference type="PROSITE" id="PS51257">
    <property type="entry name" value="PROKAR_LIPOPROTEIN"/>
    <property type="match status" value="1"/>
</dbReference>
<dbReference type="Proteomes" id="UP000008635">
    <property type="component" value="Chromosome"/>
</dbReference>
<feature type="domain" description="Solute-binding protein family 5" evidence="1">
    <location>
        <begin position="77"/>
        <end position="498"/>
    </location>
</feature>
<dbReference type="AlphaFoldDB" id="E8UBC6"/>
<dbReference type="CDD" id="cd08512">
    <property type="entry name" value="PBP2_NikA_DppA_OppA_like_7"/>
    <property type="match status" value="1"/>
</dbReference>
<reference evidence="3" key="2">
    <citation type="submission" date="2011-01" db="EMBL/GenBank/DDBJ databases">
        <title>The complete genome of Deinococcus maricopensis DSM 21211.</title>
        <authorList>
            <consortium name="US DOE Joint Genome Institute (JGI-PGF)"/>
            <person name="Lucas S."/>
            <person name="Copeland A."/>
            <person name="Lapidus A."/>
            <person name="Goodwin L."/>
            <person name="Pitluck S."/>
            <person name="Kyrpides N."/>
            <person name="Mavromatis K."/>
            <person name="Pagani I."/>
            <person name="Ivanova N."/>
            <person name="Ovchinnikova G."/>
            <person name="Zeytun A."/>
            <person name="Detter J.C."/>
            <person name="Han C."/>
            <person name="Land M."/>
            <person name="Hauser L."/>
            <person name="Markowitz V."/>
            <person name="Cheng J.-F."/>
            <person name="Hugenholtz P."/>
            <person name="Woyke T."/>
            <person name="Wu D."/>
            <person name="Pukall R."/>
            <person name="Gehrich-Schroeter G."/>
            <person name="Brambilla E."/>
            <person name="Klenk H.-P."/>
            <person name="Eisen J.A."/>
        </authorList>
    </citation>
    <scope>NUCLEOTIDE SEQUENCE [LARGE SCALE GENOMIC DNA]</scope>
    <source>
        <strain evidence="3">DSM 21211 / LMG 22137 / NRRL B-23946 / LB-34</strain>
    </source>
</reference>
<proteinExistence type="predicted"/>
<dbReference type="InterPro" id="IPR030678">
    <property type="entry name" value="Peptide/Ni-bd"/>
</dbReference>
<evidence type="ECO:0000313" key="2">
    <source>
        <dbReference type="EMBL" id="ADV68365.1"/>
    </source>
</evidence>
<dbReference type="GO" id="GO:0042597">
    <property type="term" value="C:periplasmic space"/>
    <property type="evidence" value="ECO:0007669"/>
    <property type="project" value="UniProtKB-ARBA"/>
</dbReference>
<dbReference type="GO" id="GO:0043190">
    <property type="term" value="C:ATP-binding cassette (ABC) transporter complex"/>
    <property type="evidence" value="ECO:0007669"/>
    <property type="project" value="InterPro"/>
</dbReference>
<dbReference type="Gene3D" id="3.10.105.10">
    <property type="entry name" value="Dipeptide-binding Protein, Domain 3"/>
    <property type="match status" value="1"/>
</dbReference>
<sequence precursor="true">MKIQKKSPLLLGTVALSLLLGACGQGVKNADTLVNLTIGDWSGFDPVHCYDTACGEILQNAAETLYFPQGDSATDFDPLLAADLPQISDGGKTYTIKLNPDAKFSDGSDVTSEDVKYSLMRQMITSADDGPAALLLEPIVGNAAPITKGGPVGFQQLDQAIQTPDADTVVINLPKPFAPFTSVLAHTAATIYSKKAAVAAGEWDGTGNNWEAWIGKPLSDSKFLDKPPVSSGPFVVQRYDKGQQVIMARNDNYWREKPKLATVVVKSVNEPSTAVQTLKAGDADMISVGAYPRNQLASFQELKDVTVTDNIPTLNVGLMLMNFNIQGTGYTGSGKLDEKGIPANFFSDANVRKAFAQSFDYQGYIKDQLLGAGIQMNSILVKGLPAYDENSPLKYEFDRDAATDLFKKAWGGKLWDAGFTVPVFYNSGNANRQKAAEILKLNIEAINPKFHVDVREAQFSSILADAAAHRMTVWFGGWQADYADPHNFAQPFYESNGNYPQNIGFKNAEFDKLITQAVAETDNDRRTTLYNEIAQMAYDDAVLVPLYQTTSYAVQRDWVKGRINNPLFSGNYYYPMSK</sequence>
<reference evidence="2 3" key="1">
    <citation type="journal article" date="2011" name="Stand. Genomic Sci.">
        <title>Complete genome sequence of Deinococcus maricopensis type strain (LB-34).</title>
        <authorList>
            <person name="Pukall R."/>
            <person name="Zeytun A."/>
            <person name="Lucas S."/>
            <person name="Lapidus A."/>
            <person name="Hammon N."/>
            <person name="Deshpande S."/>
            <person name="Nolan M."/>
            <person name="Cheng J.F."/>
            <person name="Pitluck S."/>
            <person name="Liolios K."/>
            <person name="Pagani I."/>
            <person name="Mikhailova N."/>
            <person name="Ivanova N."/>
            <person name="Mavromatis K."/>
            <person name="Pati A."/>
            <person name="Tapia R."/>
            <person name="Han C."/>
            <person name="Goodwin L."/>
            <person name="Chen A."/>
            <person name="Palaniappan K."/>
            <person name="Land M."/>
            <person name="Hauser L."/>
            <person name="Chang Y.J."/>
            <person name="Jeffries C.D."/>
            <person name="Brambilla E.M."/>
            <person name="Rohde M."/>
            <person name="Goker M."/>
            <person name="Detter J.C."/>
            <person name="Woyke T."/>
            <person name="Bristow J."/>
            <person name="Eisen J.A."/>
            <person name="Markowitz V."/>
            <person name="Hugenholtz P."/>
            <person name="Kyrpides N.C."/>
            <person name="Klenk H.P."/>
        </authorList>
    </citation>
    <scope>NUCLEOTIDE SEQUENCE [LARGE SCALE GENOMIC DNA]</scope>
    <source>
        <strain evidence="3">DSM 21211 / LMG 22137 / NRRL B-23946 / LB-34</strain>
    </source>
</reference>
<dbReference type="PANTHER" id="PTHR30290:SF34">
    <property type="entry name" value="ABC TRANSPORTER, PERIPLASMIC OLIGO-PEPTIDE BINDING PROTEIN, PUTATIVE-RELATED"/>
    <property type="match status" value="1"/>
</dbReference>
<dbReference type="eggNOG" id="COG0747">
    <property type="taxonomic scope" value="Bacteria"/>
</dbReference>
<dbReference type="GO" id="GO:1904680">
    <property type="term" value="F:peptide transmembrane transporter activity"/>
    <property type="evidence" value="ECO:0007669"/>
    <property type="project" value="TreeGrafter"/>
</dbReference>
<dbReference type="InterPro" id="IPR000914">
    <property type="entry name" value="SBP_5_dom"/>
</dbReference>
<protein>
    <submittedName>
        <fullName evidence="2">ABC-type transporter, periplasmic subunit</fullName>
    </submittedName>
</protein>
<dbReference type="InterPro" id="IPR039424">
    <property type="entry name" value="SBP_5"/>
</dbReference>
<dbReference type="Gene3D" id="3.90.76.10">
    <property type="entry name" value="Dipeptide-binding Protein, Domain 1"/>
    <property type="match status" value="1"/>
</dbReference>
<dbReference type="KEGG" id="dmr:Deima_2735"/>
<evidence type="ECO:0000259" key="1">
    <source>
        <dbReference type="Pfam" id="PF00496"/>
    </source>
</evidence>
<dbReference type="Pfam" id="PF00496">
    <property type="entry name" value="SBP_bac_5"/>
    <property type="match status" value="1"/>
</dbReference>
<dbReference type="GO" id="GO:0015833">
    <property type="term" value="P:peptide transport"/>
    <property type="evidence" value="ECO:0007669"/>
    <property type="project" value="TreeGrafter"/>
</dbReference>
<accession>E8UBC6</accession>
<dbReference type="RefSeq" id="WP_013557869.1">
    <property type="nucleotide sequence ID" value="NC_014958.1"/>
</dbReference>